<keyword evidence="2" id="KW-1185">Reference proteome</keyword>
<name>A0A4C1ULZ2_EUMVA</name>
<dbReference type="AlphaFoldDB" id="A0A4C1ULZ2"/>
<proteinExistence type="predicted"/>
<organism evidence="1 2">
    <name type="scientific">Eumeta variegata</name>
    <name type="common">Bagworm moth</name>
    <name type="synonym">Eumeta japonica</name>
    <dbReference type="NCBI Taxonomy" id="151549"/>
    <lineage>
        <taxon>Eukaryota</taxon>
        <taxon>Metazoa</taxon>
        <taxon>Ecdysozoa</taxon>
        <taxon>Arthropoda</taxon>
        <taxon>Hexapoda</taxon>
        <taxon>Insecta</taxon>
        <taxon>Pterygota</taxon>
        <taxon>Neoptera</taxon>
        <taxon>Endopterygota</taxon>
        <taxon>Lepidoptera</taxon>
        <taxon>Glossata</taxon>
        <taxon>Ditrysia</taxon>
        <taxon>Tineoidea</taxon>
        <taxon>Psychidae</taxon>
        <taxon>Oiketicinae</taxon>
        <taxon>Eumeta</taxon>
    </lineage>
</organism>
<dbReference type="Proteomes" id="UP000299102">
    <property type="component" value="Unassembled WGS sequence"/>
</dbReference>
<evidence type="ECO:0000313" key="2">
    <source>
        <dbReference type="Proteomes" id="UP000299102"/>
    </source>
</evidence>
<comment type="caution">
    <text evidence="1">The sequence shown here is derived from an EMBL/GenBank/DDBJ whole genome shotgun (WGS) entry which is preliminary data.</text>
</comment>
<reference evidence="1 2" key="1">
    <citation type="journal article" date="2019" name="Commun. Biol.">
        <title>The bagworm genome reveals a unique fibroin gene that provides high tensile strength.</title>
        <authorList>
            <person name="Kono N."/>
            <person name="Nakamura H."/>
            <person name="Ohtoshi R."/>
            <person name="Tomita M."/>
            <person name="Numata K."/>
            <person name="Arakawa K."/>
        </authorList>
    </citation>
    <scope>NUCLEOTIDE SEQUENCE [LARGE SCALE GENOMIC DNA]</scope>
</reference>
<sequence>MINLHTHARPHARMPAHVQILSAELFGYRFYSYSAGWLFSLEGLDGNSFQVSLPLRLFPILHILQRLGTVRSE</sequence>
<protein>
    <submittedName>
        <fullName evidence="1">Uncharacterized protein</fullName>
    </submittedName>
</protein>
<evidence type="ECO:0000313" key="1">
    <source>
        <dbReference type="EMBL" id="GBP27445.1"/>
    </source>
</evidence>
<accession>A0A4C1ULZ2</accession>
<dbReference type="EMBL" id="BGZK01000193">
    <property type="protein sequence ID" value="GBP27445.1"/>
    <property type="molecule type" value="Genomic_DNA"/>
</dbReference>
<gene>
    <name evidence="1" type="ORF">EVAR_17147_1</name>
</gene>